<accession>A0ABQ9E1S3</accession>
<gene>
    <name evidence="2" type="ORF">WISP_00591</name>
</gene>
<evidence type="ECO:0000256" key="1">
    <source>
        <dbReference type="SAM" id="MobiDB-lite"/>
    </source>
</evidence>
<name>A0ABQ9E1S3_9PASS</name>
<feature type="region of interest" description="Disordered" evidence="1">
    <location>
        <begin position="1"/>
        <end position="31"/>
    </location>
</feature>
<dbReference type="Proteomes" id="UP001145742">
    <property type="component" value="Unassembled WGS sequence"/>
</dbReference>
<sequence length="70" mass="6922">MSAAIAALASYGGSDSEPDSEPEAEGGSQRSAAVLATRDAVLHLRAPPAAPPALPVDAAPEVAVKSVSRL</sequence>
<evidence type="ECO:0000313" key="2">
    <source>
        <dbReference type="EMBL" id="KAJ7428854.1"/>
    </source>
</evidence>
<organism evidence="2 3">
    <name type="scientific">Willisornis vidua</name>
    <name type="common">Xingu scale-backed antbird</name>
    <dbReference type="NCBI Taxonomy" id="1566151"/>
    <lineage>
        <taxon>Eukaryota</taxon>
        <taxon>Metazoa</taxon>
        <taxon>Chordata</taxon>
        <taxon>Craniata</taxon>
        <taxon>Vertebrata</taxon>
        <taxon>Euteleostomi</taxon>
        <taxon>Archelosauria</taxon>
        <taxon>Archosauria</taxon>
        <taxon>Dinosauria</taxon>
        <taxon>Saurischia</taxon>
        <taxon>Theropoda</taxon>
        <taxon>Coelurosauria</taxon>
        <taxon>Aves</taxon>
        <taxon>Neognathae</taxon>
        <taxon>Neoaves</taxon>
        <taxon>Telluraves</taxon>
        <taxon>Australaves</taxon>
        <taxon>Passeriformes</taxon>
        <taxon>Thamnophilidae</taxon>
        <taxon>Willisornis</taxon>
    </lineage>
</organism>
<keyword evidence="3" id="KW-1185">Reference proteome</keyword>
<protein>
    <submittedName>
        <fullName evidence="2">Uncharacterized protein</fullName>
    </submittedName>
</protein>
<dbReference type="EMBL" id="WHWB01009237">
    <property type="protein sequence ID" value="KAJ7428854.1"/>
    <property type="molecule type" value="Genomic_DNA"/>
</dbReference>
<comment type="caution">
    <text evidence="2">The sequence shown here is derived from an EMBL/GenBank/DDBJ whole genome shotgun (WGS) entry which is preliminary data.</text>
</comment>
<proteinExistence type="predicted"/>
<evidence type="ECO:0000313" key="3">
    <source>
        <dbReference type="Proteomes" id="UP001145742"/>
    </source>
</evidence>
<reference evidence="2" key="1">
    <citation type="submission" date="2019-10" db="EMBL/GenBank/DDBJ databases">
        <authorList>
            <person name="Soares A.E.R."/>
            <person name="Aleixo A."/>
            <person name="Schneider P."/>
            <person name="Miyaki C.Y."/>
            <person name="Schneider M.P."/>
            <person name="Mello C."/>
            <person name="Vasconcelos A.T.R."/>
        </authorList>
    </citation>
    <scope>NUCLEOTIDE SEQUENCE</scope>
    <source>
        <tissue evidence="2">Muscle</tissue>
    </source>
</reference>